<feature type="coiled-coil region" evidence="1">
    <location>
        <begin position="236"/>
        <end position="263"/>
    </location>
</feature>
<protein>
    <submittedName>
        <fullName evidence="3">DUF4145 domain-containing protein</fullName>
    </submittedName>
</protein>
<sequence length="361" mass="41336">MSTSSYFYQFLEPISKELALLARELEHSIFSSPRTMLTHSRVFIENILKNVMIVEKLPETPQMTLLERITLLNESGFLVQKVSDSLHHVRKVGNEASHDSRMFRYSEALLSWEALYTIVKWYIECYGPLQVTVPDYQEPAFPKDGQSDISELIARLKALEEILSSPPAGGTIEKEVAVTVEVAEPASFTPIRELGYGGETLSIPYFLRDAFLLPQRFPKSETFLIRLGEVQQARFMSELPAKLENLHKQVKRYNEKNDQQLFEELAVFVQEEIRRNEISDARRGELLFFYKADYMIVTEKLSNIPLSGEEFVGIPSLIRQLNENGIHTVGQLPKELVILAKYTNVGIGTVEKLFEQLKSKQ</sequence>
<accession>A0ABW2NRJ1</accession>
<organism evidence="3 4">
    <name type="scientific">Fictibacillus iocasae</name>
    <dbReference type="NCBI Taxonomy" id="2715437"/>
    <lineage>
        <taxon>Bacteria</taxon>
        <taxon>Bacillati</taxon>
        <taxon>Bacillota</taxon>
        <taxon>Bacilli</taxon>
        <taxon>Bacillales</taxon>
        <taxon>Fictibacillaceae</taxon>
        <taxon>Fictibacillus</taxon>
    </lineage>
</organism>
<comment type="caution">
    <text evidence="3">The sequence shown here is derived from an EMBL/GenBank/DDBJ whole genome shotgun (WGS) entry which is preliminary data.</text>
</comment>
<evidence type="ECO:0000313" key="3">
    <source>
        <dbReference type="EMBL" id="MFC7371955.1"/>
    </source>
</evidence>
<name>A0ABW2NRJ1_9BACL</name>
<gene>
    <name evidence="3" type="ORF">ACFQPF_09710</name>
</gene>
<proteinExistence type="predicted"/>
<dbReference type="Pfam" id="PF13643">
    <property type="entry name" value="DUF4145"/>
    <property type="match status" value="1"/>
</dbReference>
<dbReference type="InterPro" id="IPR025285">
    <property type="entry name" value="DUF4145"/>
</dbReference>
<keyword evidence="1" id="KW-0175">Coiled coil</keyword>
<feature type="domain" description="DUF4145" evidence="2">
    <location>
        <begin position="24"/>
        <end position="101"/>
    </location>
</feature>
<evidence type="ECO:0000313" key="4">
    <source>
        <dbReference type="Proteomes" id="UP001596549"/>
    </source>
</evidence>
<dbReference type="Proteomes" id="UP001596549">
    <property type="component" value="Unassembled WGS sequence"/>
</dbReference>
<keyword evidence="4" id="KW-1185">Reference proteome</keyword>
<evidence type="ECO:0000256" key="1">
    <source>
        <dbReference type="SAM" id="Coils"/>
    </source>
</evidence>
<dbReference type="EMBL" id="JBHTCP010000015">
    <property type="protein sequence ID" value="MFC7371955.1"/>
    <property type="molecule type" value="Genomic_DNA"/>
</dbReference>
<evidence type="ECO:0000259" key="2">
    <source>
        <dbReference type="Pfam" id="PF13643"/>
    </source>
</evidence>
<reference evidence="4" key="1">
    <citation type="journal article" date="2019" name="Int. J. Syst. Evol. Microbiol.">
        <title>The Global Catalogue of Microorganisms (GCM) 10K type strain sequencing project: providing services to taxonomists for standard genome sequencing and annotation.</title>
        <authorList>
            <consortium name="The Broad Institute Genomics Platform"/>
            <consortium name="The Broad Institute Genome Sequencing Center for Infectious Disease"/>
            <person name="Wu L."/>
            <person name="Ma J."/>
        </authorList>
    </citation>
    <scope>NUCLEOTIDE SEQUENCE [LARGE SCALE GENOMIC DNA]</scope>
    <source>
        <strain evidence="4">NBRC 106396</strain>
    </source>
</reference>
<dbReference type="RefSeq" id="WP_379749053.1">
    <property type="nucleotide sequence ID" value="NZ_JBHTCP010000015.1"/>
</dbReference>